<dbReference type="EMBL" id="AZHB01000021">
    <property type="protein sequence ID" value="OAA56747.1"/>
    <property type="molecule type" value="Genomic_DNA"/>
</dbReference>
<comment type="caution">
    <text evidence="1">The sequence shown here is derived from an EMBL/GenBank/DDBJ whole genome shotgun (WGS) entry which is preliminary data.</text>
</comment>
<dbReference type="OrthoDB" id="5428890at2759"/>
<dbReference type="Proteomes" id="UP000076744">
    <property type="component" value="Unassembled WGS sequence"/>
</dbReference>
<protein>
    <submittedName>
        <fullName evidence="1">Uncharacterized protein</fullName>
    </submittedName>
</protein>
<name>A0A167PKC4_CORFA</name>
<dbReference type="RefSeq" id="XP_018701778.1">
    <property type="nucleotide sequence ID" value="XM_018850866.1"/>
</dbReference>
<reference evidence="1 2" key="1">
    <citation type="journal article" date="2016" name="Genome Biol. Evol.">
        <title>Divergent and convergent evolution of fungal pathogenicity.</title>
        <authorList>
            <person name="Shang Y."/>
            <person name="Xiao G."/>
            <person name="Zheng P."/>
            <person name="Cen K."/>
            <person name="Zhan S."/>
            <person name="Wang C."/>
        </authorList>
    </citation>
    <scope>NUCLEOTIDE SEQUENCE [LARGE SCALE GENOMIC DNA]</scope>
    <source>
        <strain evidence="1 2">ARSEF 2679</strain>
    </source>
</reference>
<accession>A0A167PKC4</accession>
<evidence type="ECO:0000313" key="1">
    <source>
        <dbReference type="EMBL" id="OAA56747.1"/>
    </source>
</evidence>
<organism evidence="1 2">
    <name type="scientific">Cordyceps fumosorosea (strain ARSEF 2679)</name>
    <name type="common">Isaria fumosorosea</name>
    <dbReference type="NCBI Taxonomy" id="1081104"/>
    <lineage>
        <taxon>Eukaryota</taxon>
        <taxon>Fungi</taxon>
        <taxon>Dikarya</taxon>
        <taxon>Ascomycota</taxon>
        <taxon>Pezizomycotina</taxon>
        <taxon>Sordariomycetes</taxon>
        <taxon>Hypocreomycetidae</taxon>
        <taxon>Hypocreales</taxon>
        <taxon>Cordycipitaceae</taxon>
        <taxon>Cordyceps</taxon>
    </lineage>
</organism>
<keyword evidence="2" id="KW-1185">Reference proteome</keyword>
<dbReference type="GeneID" id="30023555"/>
<sequence>MAFMRYLCLIVADKWVDEWDAVFTPQFLLPDEPAAKAVCFACQVASVVRDHGGISIARIESRLHSKGIIKDDTEITDKMLLHHLVFSTIGWLSTLYISADLASAVELSILRRCTGTGKHASVAIDMVSRPLDELLRAFGDLVPLPAVNGLALNAAAG</sequence>
<gene>
    <name evidence="1" type="ORF">ISF_07263</name>
</gene>
<evidence type="ECO:0000313" key="2">
    <source>
        <dbReference type="Proteomes" id="UP000076744"/>
    </source>
</evidence>
<proteinExistence type="predicted"/>
<dbReference type="AlphaFoldDB" id="A0A167PKC4"/>